<dbReference type="Proteomes" id="UP000706525">
    <property type="component" value="Unassembled WGS sequence"/>
</dbReference>
<dbReference type="SUPFAM" id="SSF46689">
    <property type="entry name" value="Homeodomain-like"/>
    <property type="match status" value="1"/>
</dbReference>
<evidence type="ECO:0000313" key="6">
    <source>
        <dbReference type="EMBL" id="CAG9170109.1"/>
    </source>
</evidence>
<comment type="caution">
    <text evidence="6">The sequence shown here is derived from an EMBL/GenBank/DDBJ whole genome shotgun (WGS) entry which is preliminary data.</text>
</comment>
<accession>A0ABM8WRM5</accession>
<dbReference type="PRINTS" id="PR00455">
    <property type="entry name" value="HTHTETR"/>
</dbReference>
<sequence>MGHSQATKAATRERLVVTAARRLLREGTGGASVGDIAADAHVTAGAIYRHFASRDALLGDAFGAAATVLADWARKAPDFETAVGLYLSPAHRDAVGAGCPVAALASDMAHTHDTTEAALRGAFTQQVRDALEVLTERLQPQVGAQARARAIVSWCACVGALGLSRAMSDPSAADALLAEVAAGLTQWPATVPQTPR</sequence>
<keyword evidence="3" id="KW-0804">Transcription</keyword>
<protein>
    <recommendedName>
        <fullName evidence="5">HTH tetR-type domain-containing protein</fullName>
    </recommendedName>
</protein>
<dbReference type="PROSITE" id="PS50977">
    <property type="entry name" value="HTH_TETR_2"/>
    <property type="match status" value="1"/>
</dbReference>
<proteinExistence type="predicted"/>
<reference evidence="6 7" key="1">
    <citation type="submission" date="2021-08" db="EMBL/GenBank/DDBJ databases">
        <authorList>
            <person name="Peeters C."/>
        </authorList>
    </citation>
    <scope>NUCLEOTIDE SEQUENCE [LARGE SCALE GENOMIC DNA]</scope>
    <source>
        <strain evidence="6 7">LMG 32289</strain>
    </source>
</reference>
<dbReference type="InterPro" id="IPR009057">
    <property type="entry name" value="Homeodomain-like_sf"/>
</dbReference>
<name>A0ABM8WRM5_9BURK</name>
<evidence type="ECO:0000256" key="4">
    <source>
        <dbReference type="PROSITE-ProRule" id="PRU00335"/>
    </source>
</evidence>
<dbReference type="SUPFAM" id="SSF48498">
    <property type="entry name" value="Tetracyclin repressor-like, C-terminal domain"/>
    <property type="match status" value="1"/>
</dbReference>
<dbReference type="PANTHER" id="PTHR47506:SF7">
    <property type="entry name" value="TRANSCRIPTIONAL REGULATORY PROTEIN"/>
    <property type="match status" value="1"/>
</dbReference>
<keyword evidence="2 4" id="KW-0238">DNA-binding</keyword>
<evidence type="ECO:0000313" key="7">
    <source>
        <dbReference type="Proteomes" id="UP000706525"/>
    </source>
</evidence>
<dbReference type="EMBL" id="CAJZAG010000003">
    <property type="protein sequence ID" value="CAG9170109.1"/>
    <property type="molecule type" value="Genomic_DNA"/>
</dbReference>
<dbReference type="PANTHER" id="PTHR47506">
    <property type="entry name" value="TRANSCRIPTIONAL REGULATORY PROTEIN"/>
    <property type="match status" value="1"/>
</dbReference>
<evidence type="ECO:0000256" key="1">
    <source>
        <dbReference type="ARBA" id="ARBA00023015"/>
    </source>
</evidence>
<dbReference type="InterPro" id="IPR036271">
    <property type="entry name" value="Tet_transcr_reg_TetR-rel_C_sf"/>
</dbReference>
<organism evidence="6 7">
    <name type="scientific">Cupriavidus pampae</name>
    <dbReference type="NCBI Taxonomy" id="659251"/>
    <lineage>
        <taxon>Bacteria</taxon>
        <taxon>Pseudomonadati</taxon>
        <taxon>Pseudomonadota</taxon>
        <taxon>Betaproteobacteria</taxon>
        <taxon>Burkholderiales</taxon>
        <taxon>Burkholderiaceae</taxon>
        <taxon>Cupriavidus</taxon>
    </lineage>
</organism>
<evidence type="ECO:0000256" key="2">
    <source>
        <dbReference type="ARBA" id="ARBA00023125"/>
    </source>
</evidence>
<dbReference type="InterPro" id="IPR001647">
    <property type="entry name" value="HTH_TetR"/>
</dbReference>
<gene>
    <name evidence="6" type="ORF">LMG32289_02025</name>
</gene>
<feature type="domain" description="HTH tetR-type" evidence="5">
    <location>
        <begin position="9"/>
        <end position="69"/>
    </location>
</feature>
<keyword evidence="1" id="KW-0805">Transcription regulation</keyword>
<feature type="DNA-binding region" description="H-T-H motif" evidence="4">
    <location>
        <begin position="32"/>
        <end position="51"/>
    </location>
</feature>
<dbReference type="Pfam" id="PF00440">
    <property type="entry name" value="TetR_N"/>
    <property type="match status" value="1"/>
</dbReference>
<evidence type="ECO:0000259" key="5">
    <source>
        <dbReference type="PROSITE" id="PS50977"/>
    </source>
</evidence>
<dbReference type="Gene3D" id="1.10.10.60">
    <property type="entry name" value="Homeodomain-like"/>
    <property type="match status" value="1"/>
</dbReference>
<evidence type="ECO:0000256" key="3">
    <source>
        <dbReference type="ARBA" id="ARBA00023163"/>
    </source>
</evidence>
<dbReference type="Gene3D" id="1.10.357.10">
    <property type="entry name" value="Tetracycline Repressor, domain 2"/>
    <property type="match status" value="1"/>
</dbReference>
<keyword evidence="7" id="KW-1185">Reference proteome</keyword>
<dbReference type="RefSeq" id="WP_223986157.1">
    <property type="nucleotide sequence ID" value="NZ_CAJZAG010000003.1"/>
</dbReference>